<organism evidence="1 2">
    <name type="scientific">Clostridium butyricum</name>
    <dbReference type="NCBI Taxonomy" id="1492"/>
    <lineage>
        <taxon>Bacteria</taxon>
        <taxon>Bacillati</taxon>
        <taxon>Bacillota</taxon>
        <taxon>Clostridia</taxon>
        <taxon>Eubacteriales</taxon>
        <taxon>Clostridiaceae</taxon>
        <taxon>Clostridium</taxon>
    </lineage>
</organism>
<evidence type="ECO:0000313" key="1">
    <source>
        <dbReference type="EMBL" id="GEQ22124.1"/>
    </source>
</evidence>
<dbReference type="EMBL" id="BKBC01000040">
    <property type="protein sequence ID" value="GEQ22124.1"/>
    <property type="molecule type" value="Genomic_DNA"/>
</dbReference>
<evidence type="ECO:0000313" key="2">
    <source>
        <dbReference type="Proteomes" id="UP000321089"/>
    </source>
</evidence>
<name>A0A512TPD0_CLOBU</name>
<gene>
    <name evidence="1" type="ORF">CBU02nite_26300</name>
</gene>
<protein>
    <submittedName>
        <fullName evidence="1">Uncharacterized protein</fullName>
    </submittedName>
</protein>
<dbReference type="CDD" id="cd05483">
    <property type="entry name" value="retropepsin_like_bacteria"/>
    <property type="match status" value="1"/>
</dbReference>
<dbReference type="SUPFAM" id="SSF50630">
    <property type="entry name" value="Acid proteases"/>
    <property type="match status" value="1"/>
</dbReference>
<dbReference type="InterPro" id="IPR021109">
    <property type="entry name" value="Peptidase_aspartic_dom_sf"/>
</dbReference>
<dbReference type="RefSeq" id="WP_003413284.1">
    <property type="nucleotide sequence ID" value="NZ_BKBC01000040.1"/>
</dbReference>
<accession>A0A512TPD0</accession>
<dbReference type="Gene3D" id="2.40.70.10">
    <property type="entry name" value="Acid Proteases"/>
    <property type="match status" value="1"/>
</dbReference>
<dbReference type="InterPro" id="IPR034122">
    <property type="entry name" value="Retropepsin-like_bacterial"/>
</dbReference>
<reference evidence="1 2" key="1">
    <citation type="submission" date="2019-07" db="EMBL/GenBank/DDBJ databases">
        <title>Whole genome shotgun sequence of Clostridium butyricum NBRC 3858.</title>
        <authorList>
            <person name="Hosoyama A."/>
            <person name="Uohara A."/>
            <person name="Ohji S."/>
            <person name="Ichikawa N."/>
        </authorList>
    </citation>
    <scope>NUCLEOTIDE SEQUENCE [LARGE SCALE GENOMIC DNA]</scope>
    <source>
        <strain evidence="1 2">NBRC 3858</strain>
    </source>
</reference>
<dbReference type="Proteomes" id="UP000321089">
    <property type="component" value="Unassembled WGS sequence"/>
</dbReference>
<dbReference type="Pfam" id="PF13650">
    <property type="entry name" value="Asp_protease_2"/>
    <property type="match status" value="1"/>
</dbReference>
<proteinExistence type="predicted"/>
<comment type="caution">
    <text evidence="1">The sequence shown here is derived from an EMBL/GenBank/DDBJ whole genome shotgun (WGS) entry which is preliminary data.</text>
</comment>
<dbReference type="AlphaFoldDB" id="A0A512TPD0"/>
<sequence>MVDLKFRYGLPFCRVEIIHNSKKLILDNVLIDTGSGGTLFKMDKVEEIDITIDMNDSIETIHGVGGSEFVYKKTIDEIRLNDLCSRDVKVEIGIMDYGFDIDGIIGIDFLRQIGAIIDLEKMKVYSRSDNEK</sequence>